<evidence type="ECO:0000256" key="7">
    <source>
        <dbReference type="SAM" id="MobiDB-lite"/>
    </source>
</evidence>
<dbReference type="AlphaFoldDB" id="A0A6N7L2E5"/>
<keyword evidence="10" id="KW-1185">Reference proteome</keyword>
<evidence type="ECO:0000256" key="5">
    <source>
        <dbReference type="ARBA" id="ARBA00023002"/>
    </source>
</evidence>
<proteinExistence type="inferred from homology"/>
<keyword evidence="6" id="KW-0408">Iron</keyword>
<keyword evidence="3" id="KW-0479">Metal-binding</keyword>
<evidence type="ECO:0000259" key="8">
    <source>
        <dbReference type="Pfam" id="PF02668"/>
    </source>
</evidence>
<comment type="similarity">
    <text evidence="2">Belongs to the TfdA dioxygenase family.</text>
</comment>
<name>A0A6N7L2E5_9ACTN</name>
<evidence type="ECO:0000313" key="9">
    <source>
        <dbReference type="EMBL" id="MQS17365.1"/>
    </source>
</evidence>
<evidence type="ECO:0000256" key="3">
    <source>
        <dbReference type="ARBA" id="ARBA00022723"/>
    </source>
</evidence>
<comment type="cofactor">
    <cofactor evidence="1">
        <name>Fe(2+)</name>
        <dbReference type="ChEBI" id="CHEBI:29033"/>
    </cofactor>
</comment>
<protein>
    <submittedName>
        <fullName evidence="9">TauD/TfdA family dioxygenase</fullName>
    </submittedName>
</protein>
<dbReference type="Pfam" id="PF02668">
    <property type="entry name" value="TauD"/>
    <property type="match status" value="1"/>
</dbReference>
<organism evidence="9 10">
    <name type="scientific">Streptomyces kaniharaensis</name>
    <dbReference type="NCBI Taxonomy" id="212423"/>
    <lineage>
        <taxon>Bacteria</taxon>
        <taxon>Bacillati</taxon>
        <taxon>Actinomycetota</taxon>
        <taxon>Actinomycetes</taxon>
        <taxon>Kitasatosporales</taxon>
        <taxon>Streptomycetaceae</taxon>
        <taxon>Streptomyces</taxon>
    </lineage>
</organism>
<dbReference type="InterPro" id="IPR051178">
    <property type="entry name" value="TfdA_dioxygenase"/>
</dbReference>
<accession>A0A6N7L2E5</accession>
<evidence type="ECO:0000313" key="10">
    <source>
        <dbReference type="Proteomes" id="UP000450000"/>
    </source>
</evidence>
<dbReference type="SUPFAM" id="SSF51197">
    <property type="entry name" value="Clavaminate synthase-like"/>
    <property type="match status" value="1"/>
</dbReference>
<dbReference type="GO" id="GO:0046872">
    <property type="term" value="F:metal ion binding"/>
    <property type="evidence" value="ECO:0007669"/>
    <property type="project" value="UniProtKB-KW"/>
</dbReference>
<dbReference type="OrthoDB" id="581608at2"/>
<keyword evidence="5" id="KW-0560">Oxidoreductase</keyword>
<dbReference type="Proteomes" id="UP000450000">
    <property type="component" value="Unassembled WGS sequence"/>
</dbReference>
<dbReference type="GO" id="GO:0051213">
    <property type="term" value="F:dioxygenase activity"/>
    <property type="evidence" value="ECO:0007669"/>
    <property type="project" value="UniProtKB-KW"/>
</dbReference>
<dbReference type="Gene3D" id="3.60.130.10">
    <property type="entry name" value="Clavaminate synthase-like"/>
    <property type="match status" value="1"/>
</dbReference>
<dbReference type="InterPro" id="IPR003819">
    <property type="entry name" value="TauD/TfdA-like"/>
</dbReference>
<sequence length="305" mass="32484">MDLAIAPLPGGFGARVETDLARTTGSAAARALTDALHRHRVLVLPGQHLSHADLLAAASLFGAVDTATDRRYTVPGFPGLTVVSNIHENGTPIGIYDGDQEEEWHADNSFKPQLTAATLLYSVITPGKGGETRFADATRAYADLPTSLRARIDGLSAVHSIQHLATQQANAADGRSSTQAGTLAQLPEVTHPLAPVHPATGARALLLGSMVIPRLEGLPETEGRTLLADLLTHTTSPGYLYTHRWEQDDLVVWDNLAVLHTASPCDSSRHPRLLVRAAVRQPTRRPGPSDGGIPAELPASRSNRH</sequence>
<evidence type="ECO:0000256" key="4">
    <source>
        <dbReference type="ARBA" id="ARBA00022964"/>
    </source>
</evidence>
<dbReference type="InterPro" id="IPR042098">
    <property type="entry name" value="TauD-like_sf"/>
</dbReference>
<evidence type="ECO:0000256" key="2">
    <source>
        <dbReference type="ARBA" id="ARBA00005896"/>
    </source>
</evidence>
<comment type="caution">
    <text evidence="9">The sequence shown here is derived from an EMBL/GenBank/DDBJ whole genome shotgun (WGS) entry which is preliminary data.</text>
</comment>
<feature type="domain" description="TauD/TfdA-like" evidence="8">
    <location>
        <begin position="5"/>
        <end position="277"/>
    </location>
</feature>
<dbReference type="EMBL" id="WBOF01000004">
    <property type="protein sequence ID" value="MQS17365.1"/>
    <property type="molecule type" value="Genomic_DNA"/>
</dbReference>
<dbReference type="RefSeq" id="WP_153470100.1">
    <property type="nucleotide sequence ID" value="NZ_WBOF01000004.1"/>
</dbReference>
<dbReference type="PANTHER" id="PTHR43779:SF3">
    <property type="entry name" value="(3R)-3-[(CARBOXYMETHYL)AMINO]FATTY ACID OXYGENASE_DECARBOXYLASE"/>
    <property type="match status" value="1"/>
</dbReference>
<gene>
    <name evidence="9" type="ORF">F7Q99_35585</name>
</gene>
<dbReference type="PANTHER" id="PTHR43779">
    <property type="entry name" value="DIOXYGENASE RV0097-RELATED"/>
    <property type="match status" value="1"/>
</dbReference>
<evidence type="ECO:0000256" key="6">
    <source>
        <dbReference type="ARBA" id="ARBA00023004"/>
    </source>
</evidence>
<feature type="region of interest" description="Disordered" evidence="7">
    <location>
        <begin position="279"/>
        <end position="305"/>
    </location>
</feature>
<keyword evidence="4 9" id="KW-0223">Dioxygenase</keyword>
<evidence type="ECO:0000256" key="1">
    <source>
        <dbReference type="ARBA" id="ARBA00001954"/>
    </source>
</evidence>
<reference evidence="9 10" key="1">
    <citation type="submission" date="2019-09" db="EMBL/GenBank/DDBJ databases">
        <title>Genome Sequences of Streptomyces kaniharaensis ATCC 21070.</title>
        <authorList>
            <person name="Zhu W."/>
            <person name="De Crecy-Lagard V."/>
            <person name="Richards N.G."/>
        </authorList>
    </citation>
    <scope>NUCLEOTIDE SEQUENCE [LARGE SCALE GENOMIC DNA]</scope>
    <source>
        <strain evidence="9 10">SF-557</strain>
    </source>
</reference>